<organism evidence="2 3">
    <name type="scientific">Xylanibacter muris</name>
    <dbReference type="NCBI Taxonomy" id="2736290"/>
    <lineage>
        <taxon>Bacteria</taxon>
        <taxon>Pseudomonadati</taxon>
        <taxon>Bacteroidota</taxon>
        <taxon>Bacteroidia</taxon>
        <taxon>Bacteroidales</taxon>
        <taxon>Prevotellaceae</taxon>
        <taxon>Xylanibacter</taxon>
    </lineage>
</organism>
<gene>
    <name evidence="2" type="ORF">HPS56_04730</name>
</gene>
<dbReference type="EMBL" id="JABKKF010000003">
    <property type="protein sequence ID" value="NPD91665.1"/>
    <property type="molecule type" value="Genomic_DNA"/>
</dbReference>
<proteinExistence type="predicted"/>
<dbReference type="Proteomes" id="UP000714420">
    <property type="component" value="Unassembled WGS sequence"/>
</dbReference>
<evidence type="ECO:0000313" key="2">
    <source>
        <dbReference type="EMBL" id="NPD91665.1"/>
    </source>
</evidence>
<feature type="signal peptide" evidence="1">
    <location>
        <begin position="1"/>
        <end position="18"/>
    </location>
</feature>
<keyword evidence="3" id="KW-1185">Reference proteome</keyword>
<evidence type="ECO:0000313" key="3">
    <source>
        <dbReference type="Proteomes" id="UP000714420"/>
    </source>
</evidence>
<dbReference type="NCBIfam" id="TIGR04183">
    <property type="entry name" value="Por_Secre_tail"/>
    <property type="match status" value="1"/>
</dbReference>
<sequence length="155" mass="16587">MKKLLLSFLTLCVSVTNAQNTLEWALVEPQSGTTVLMKNVGFMLASDNEETFSVICNDGNIIRNTNGVTFKQVDPTSIGSIKENNSGPMLHGYADGRLTLTGCADGTKAAIFDAAGHKVAEKTITGNDCTIDITRLSDGIYILRAGKAAVKFIKK</sequence>
<dbReference type="InterPro" id="IPR026444">
    <property type="entry name" value="Secre_tail"/>
</dbReference>
<evidence type="ECO:0000256" key="1">
    <source>
        <dbReference type="SAM" id="SignalP"/>
    </source>
</evidence>
<accession>A0ABX2ALK3</accession>
<comment type="caution">
    <text evidence="2">The sequence shown here is derived from an EMBL/GenBank/DDBJ whole genome shotgun (WGS) entry which is preliminary data.</text>
</comment>
<protein>
    <submittedName>
        <fullName evidence="2">T9SS type A sorting domain-containing protein</fullName>
    </submittedName>
</protein>
<feature type="chain" id="PRO_5045539616" evidence="1">
    <location>
        <begin position="19"/>
        <end position="155"/>
    </location>
</feature>
<reference evidence="2 3" key="1">
    <citation type="submission" date="2020-05" db="EMBL/GenBank/DDBJ databases">
        <title>Distinct polysaccharide utilization as determinants for interspecies competition between intestinal Prevotella spp.</title>
        <authorList>
            <person name="Galvez E.J.C."/>
            <person name="Iljazovic A."/>
            <person name="Strowig T."/>
        </authorList>
    </citation>
    <scope>NUCLEOTIDE SEQUENCE [LARGE SCALE GENOMIC DNA]</scope>
    <source>
        <strain evidence="2 3">PMUR</strain>
    </source>
</reference>
<name>A0ABX2ALK3_9BACT</name>
<dbReference type="RefSeq" id="WP_172274672.1">
    <property type="nucleotide sequence ID" value="NZ_CASGMU010000005.1"/>
</dbReference>
<keyword evidence="1" id="KW-0732">Signal</keyword>